<keyword evidence="2" id="KW-0902">Two-component regulatory system</keyword>
<accession>A0A3N5YL35</accession>
<protein>
    <submittedName>
        <fullName evidence="5">Response regulator</fullName>
    </submittedName>
</protein>
<dbReference type="GO" id="GO:0000160">
    <property type="term" value="P:phosphorelay signal transduction system"/>
    <property type="evidence" value="ECO:0007669"/>
    <property type="project" value="UniProtKB-KW"/>
</dbReference>
<feature type="modified residue" description="4-aspartylphosphate" evidence="3">
    <location>
        <position position="57"/>
    </location>
</feature>
<dbReference type="EMBL" id="RPOK01000004">
    <property type="protein sequence ID" value="RPJ65781.1"/>
    <property type="molecule type" value="Genomic_DNA"/>
</dbReference>
<evidence type="ECO:0000256" key="3">
    <source>
        <dbReference type="PROSITE-ProRule" id="PRU00169"/>
    </source>
</evidence>
<comment type="caution">
    <text evidence="5">The sequence shown here is derived from an EMBL/GenBank/DDBJ whole genome shotgun (WGS) entry which is preliminary data.</text>
</comment>
<dbReference type="Gene3D" id="3.40.50.2300">
    <property type="match status" value="1"/>
</dbReference>
<evidence type="ECO:0000256" key="1">
    <source>
        <dbReference type="ARBA" id="ARBA00022553"/>
    </source>
</evidence>
<dbReference type="SUPFAM" id="SSF52172">
    <property type="entry name" value="CheY-like"/>
    <property type="match status" value="1"/>
</dbReference>
<dbReference type="RefSeq" id="WP_124028412.1">
    <property type="nucleotide sequence ID" value="NZ_JBHRSN010000007.1"/>
</dbReference>
<dbReference type="InterPro" id="IPR011006">
    <property type="entry name" value="CheY-like_superfamily"/>
</dbReference>
<reference evidence="5 6" key="1">
    <citation type="submission" date="2018-11" db="EMBL/GenBank/DDBJ databases">
        <authorList>
            <person name="Ye M.-Q."/>
            <person name="Du Z.-J."/>
        </authorList>
    </citation>
    <scope>NUCLEOTIDE SEQUENCE [LARGE SCALE GENOMIC DNA]</scope>
    <source>
        <strain evidence="5 6">U0105</strain>
    </source>
</reference>
<dbReference type="CDD" id="cd00156">
    <property type="entry name" value="REC"/>
    <property type="match status" value="1"/>
</dbReference>
<keyword evidence="6" id="KW-1185">Reference proteome</keyword>
<feature type="domain" description="Response regulatory" evidence="4">
    <location>
        <begin position="4"/>
        <end position="122"/>
    </location>
</feature>
<dbReference type="OrthoDB" id="5768548at2"/>
<dbReference type="PANTHER" id="PTHR44591:SF14">
    <property type="entry name" value="PROTEIN PILG"/>
    <property type="match status" value="1"/>
</dbReference>
<dbReference type="PROSITE" id="PS50110">
    <property type="entry name" value="RESPONSE_REGULATORY"/>
    <property type="match status" value="1"/>
</dbReference>
<dbReference type="AlphaFoldDB" id="A0A3N5YL35"/>
<dbReference type="PANTHER" id="PTHR44591">
    <property type="entry name" value="STRESS RESPONSE REGULATOR PROTEIN 1"/>
    <property type="match status" value="1"/>
</dbReference>
<evidence type="ECO:0000313" key="6">
    <source>
        <dbReference type="Proteomes" id="UP000275281"/>
    </source>
</evidence>
<evidence type="ECO:0000259" key="4">
    <source>
        <dbReference type="PROSITE" id="PS50110"/>
    </source>
</evidence>
<organism evidence="5 6">
    <name type="scientific">Alteromonas sediminis</name>
    <dbReference type="NCBI Taxonomy" id="2259342"/>
    <lineage>
        <taxon>Bacteria</taxon>
        <taxon>Pseudomonadati</taxon>
        <taxon>Pseudomonadota</taxon>
        <taxon>Gammaproteobacteria</taxon>
        <taxon>Alteromonadales</taxon>
        <taxon>Alteromonadaceae</taxon>
        <taxon>Alteromonas/Salinimonas group</taxon>
        <taxon>Alteromonas</taxon>
    </lineage>
</organism>
<dbReference type="Proteomes" id="UP000275281">
    <property type="component" value="Unassembled WGS sequence"/>
</dbReference>
<gene>
    <name evidence="5" type="ORF">DRW07_13280</name>
</gene>
<evidence type="ECO:0000256" key="2">
    <source>
        <dbReference type="ARBA" id="ARBA00023012"/>
    </source>
</evidence>
<dbReference type="InterPro" id="IPR050595">
    <property type="entry name" value="Bact_response_regulator"/>
</dbReference>
<dbReference type="SMART" id="SM00448">
    <property type="entry name" value="REC"/>
    <property type="match status" value="1"/>
</dbReference>
<keyword evidence="1 3" id="KW-0597">Phosphoprotein</keyword>
<dbReference type="Pfam" id="PF00072">
    <property type="entry name" value="Response_reg"/>
    <property type="match status" value="1"/>
</dbReference>
<dbReference type="InterPro" id="IPR001789">
    <property type="entry name" value="Sig_transdc_resp-reg_receiver"/>
</dbReference>
<evidence type="ECO:0000313" key="5">
    <source>
        <dbReference type="EMBL" id="RPJ65781.1"/>
    </source>
</evidence>
<proteinExistence type="predicted"/>
<sequence>MSHTIVVIDDDSITLDIIVSALEESLDVTVYSFQDSRMAKSFLTDPKAGRLDLVITDVQMPGYTGIEILAYMRRQQIKTPVMLVSAEGTREVAVEAKRFGANGFIVKPFKTDDLLQKVKTLLK</sequence>
<name>A0A3N5YL35_9ALTE</name>